<gene>
    <name evidence="2" type="ORF">AMON00008_LOCUS24387</name>
</gene>
<dbReference type="Gene3D" id="3.40.525.10">
    <property type="entry name" value="CRAL-TRIO lipid binding domain"/>
    <property type="match status" value="1"/>
</dbReference>
<dbReference type="PROSITE" id="PS50191">
    <property type="entry name" value="CRAL_TRIO"/>
    <property type="match status" value="1"/>
</dbReference>
<name>A0A7S4QRX0_9DINO</name>
<dbReference type="Pfam" id="PF00650">
    <property type="entry name" value="CRAL_TRIO"/>
    <property type="match status" value="1"/>
</dbReference>
<dbReference type="GO" id="GO:0005737">
    <property type="term" value="C:cytoplasm"/>
    <property type="evidence" value="ECO:0007669"/>
    <property type="project" value="TreeGrafter"/>
</dbReference>
<dbReference type="InterPro" id="IPR001251">
    <property type="entry name" value="CRAL-TRIO_dom"/>
</dbReference>
<reference evidence="2" key="1">
    <citation type="submission" date="2021-01" db="EMBL/GenBank/DDBJ databases">
        <authorList>
            <person name="Corre E."/>
            <person name="Pelletier E."/>
            <person name="Niang G."/>
            <person name="Scheremetjew M."/>
            <person name="Finn R."/>
            <person name="Kale V."/>
            <person name="Holt S."/>
            <person name="Cochrane G."/>
            <person name="Meng A."/>
            <person name="Brown T."/>
            <person name="Cohen L."/>
        </authorList>
    </citation>
    <scope>NUCLEOTIDE SEQUENCE</scope>
    <source>
        <strain evidence="2">CCMP3105</strain>
    </source>
</reference>
<dbReference type="SUPFAM" id="SSF52087">
    <property type="entry name" value="CRAL/TRIO domain"/>
    <property type="match status" value="1"/>
</dbReference>
<dbReference type="EMBL" id="HBNR01035516">
    <property type="protein sequence ID" value="CAE4591362.1"/>
    <property type="molecule type" value="Transcribed_RNA"/>
</dbReference>
<organism evidence="2">
    <name type="scientific">Alexandrium monilatum</name>
    <dbReference type="NCBI Taxonomy" id="311494"/>
    <lineage>
        <taxon>Eukaryota</taxon>
        <taxon>Sar</taxon>
        <taxon>Alveolata</taxon>
        <taxon>Dinophyceae</taxon>
        <taxon>Gonyaulacales</taxon>
        <taxon>Pyrocystaceae</taxon>
        <taxon>Alexandrium</taxon>
    </lineage>
</organism>
<protein>
    <recommendedName>
        <fullName evidence="1">CRAL-TRIO domain-containing protein</fullName>
    </recommendedName>
</protein>
<dbReference type="AlphaFoldDB" id="A0A7S4QRX0"/>
<evidence type="ECO:0000313" key="2">
    <source>
        <dbReference type="EMBL" id="CAE4591362.1"/>
    </source>
</evidence>
<dbReference type="SUPFAM" id="SSF46938">
    <property type="entry name" value="CRAL/TRIO N-terminal domain"/>
    <property type="match status" value="1"/>
</dbReference>
<dbReference type="InterPro" id="IPR036273">
    <property type="entry name" value="CRAL/TRIO_N_dom_sf"/>
</dbReference>
<evidence type="ECO:0000259" key="1">
    <source>
        <dbReference type="PROSITE" id="PS50191"/>
    </source>
</evidence>
<feature type="domain" description="CRAL-TRIO" evidence="1">
    <location>
        <begin position="167"/>
        <end position="331"/>
    </location>
</feature>
<dbReference type="CDD" id="cd00170">
    <property type="entry name" value="SEC14"/>
    <property type="match status" value="1"/>
</dbReference>
<dbReference type="SMART" id="SM00516">
    <property type="entry name" value="SEC14"/>
    <property type="match status" value="1"/>
</dbReference>
<dbReference type="InterPro" id="IPR036865">
    <property type="entry name" value="CRAL-TRIO_dom_sf"/>
</dbReference>
<dbReference type="PANTHER" id="PTHR23324:SF83">
    <property type="entry name" value="SEC14-LIKE PROTEIN 2"/>
    <property type="match status" value="1"/>
</dbReference>
<dbReference type="PANTHER" id="PTHR23324">
    <property type="entry name" value="SEC14 RELATED PROTEIN"/>
    <property type="match status" value="1"/>
</dbReference>
<proteinExistence type="predicted"/>
<sequence>MARCRRTLRPRTTIATAVGILCGTCTVVVAWGHGWAEPWLLARRVAVSRPALPLTAEAAVQAGVPEDCAADVAALAVAVGAEGPEPLTDPLTLLRFYNARGGDVEAAAEMYRETKAWRAEYAISDLMAEYGPGGLYSDDGGRKGATGEWPWCCSPSSQKAQLATRHAFFSRLRLDDDGAPVLLWQCGAADYSGYVREGMVEEMTRAWVAHLEDALQASRAASIRSGRLVRARLVVDSSGFKLGSMRYLSIIKDIIAMGKAHFPEVTSSVTVVRAPWAAAQGYRLVRPLLTPLMQSKISIFGTSFEEGLRRHAGLETSELPEFLGGDASDCGLEVVCPVPIGASKNTAPRL</sequence>
<dbReference type="InterPro" id="IPR051064">
    <property type="entry name" value="SEC14/CRAL-TRIO_domain"/>
</dbReference>
<accession>A0A7S4QRX0</accession>